<feature type="domain" description="NADP-dependent oxidoreductase" evidence="1">
    <location>
        <begin position="16"/>
        <end position="203"/>
    </location>
</feature>
<dbReference type="Pfam" id="PF00248">
    <property type="entry name" value="Aldo_ket_red"/>
    <property type="match status" value="1"/>
</dbReference>
<dbReference type="Gene3D" id="3.20.20.100">
    <property type="entry name" value="NADP-dependent oxidoreductase domain"/>
    <property type="match status" value="1"/>
</dbReference>
<evidence type="ECO:0000313" key="2">
    <source>
        <dbReference type="EMBL" id="OGG44246.1"/>
    </source>
</evidence>
<organism evidence="2 3">
    <name type="scientific">Handelsmanbacteria sp. (strain RIFCSPLOWO2_12_FULL_64_10)</name>
    <dbReference type="NCBI Taxonomy" id="1817868"/>
    <lineage>
        <taxon>Bacteria</taxon>
        <taxon>Candidatus Handelsmaniibacteriota</taxon>
    </lineage>
</organism>
<reference evidence="2 3" key="1">
    <citation type="journal article" date="2016" name="Nat. Commun.">
        <title>Thousands of microbial genomes shed light on interconnected biogeochemical processes in an aquifer system.</title>
        <authorList>
            <person name="Anantharaman K."/>
            <person name="Brown C.T."/>
            <person name="Hug L.A."/>
            <person name="Sharon I."/>
            <person name="Castelle C.J."/>
            <person name="Probst A.J."/>
            <person name="Thomas B.C."/>
            <person name="Singh A."/>
            <person name="Wilkins M.J."/>
            <person name="Karaoz U."/>
            <person name="Brodie E.L."/>
            <person name="Williams K.H."/>
            <person name="Hubbard S.S."/>
            <person name="Banfield J.F."/>
        </authorList>
    </citation>
    <scope>NUCLEOTIDE SEQUENCE [LARGE SCALE GENOMIC DNA]</scope>
    <source>
        <strain evidence="3">RIFCSPLOWO2_12_FULL_64_10</strain>
    </source>
</reference>
<dbReference type="PANTHER" id="PTHR43312:SF1">
    <property type="entry name" value="NADP-DEPENDENT OXIDOREDUCTASE DOMAIN-CONTAINING PROTEIN"/>
    <property type="match status" value="1"/>
</dbReference>
<gene>
    <name evidence="2" type="ORF">A3F84_09560</name>
</gene>
<dbReference type="AlphaFoldDB" id="A0A1F6C4Y6"/>
<dbReference type="CDD" id="cd19100">
    <property type="entry name" value="AKR_unchar"/>
    <property type="match status" value="1"/>
</dbReference>
<accession>A0A1F6C4Y6</accession>
<dbReference type="EMBL" id="MFKF01000410">
    <property type="protein sequence ID" value="OGG44246.1"/>
    <property type="molecule type" value="Genomic_DNA"/>
</dbReference>
<dbReference type="InterPro" id="IPR036812">
    <property type="entry name" value="NAD(P)_OxRdtase_dom_sf"/>
</dbReference>
<dbReference type="InterPro" id="IPR053135">
    <property type="entry name" value="AKR2_Oxidoreductase"/>
</dbReference>
<dbReference type="SUPFAM" id="SSF51430">
    <property type="entry name" value="NAD(P)-linked oxidoreductase"/>
    <property type="match status" value="1"/>
</dbReference>
<proteinExistence type="predicted"/>
<sequence length="283" mass="31308">MAKRPLGKTGEHLSVIGFGGIVVSGVSQDAADRAVREAVEAGVNYFDVAPSYGDAEVKLGPALQPFRKDVFLACKTAKRTKDEAFAELRASLQRLRTDHVDLYQLHALSKPQDVETAFGPGGAMEAFIEAKRQGLTRYLGFSAHNVDVALTAMDRYDFDTLLFPFNFVCWYKGNFGPQVLERARSKGVALLALKAMARSPWAKDAKRTHPKCWYEPISDREEAALGLRFTLSQPVTAAIPPGDGDLFRLALDLARSFVPLSPEEQKDLQRRAEVLEPIFRHTA</sequence>
<protein>
    <submittedName>
        <fullName evidence="2">Oxidoreductase</fullName>
    </submittedName>
</protein>
<evidence type="ECO:0000313" key="3">
    <source>
        <dbReference type="Proteomes" id="UP000178606"/>
    </source>
</evidence>
<name>A0A1F6C4Y6_HANXR</name>
<dbReference type="Proteomes" id="UP000178606">
    <property type="component" value="Unassembled WGS sequence"/>
</dbReference>
<dbReference type="InterPro" id="IPR023210">
    <property type="entry name" value="NADP_OxRdtase_dom"/>
</dbReference>
<evidence type="ECO:0000259" key="1">
    <source>
        <dbReference type="Pfam" id="PF00248"/>
    </source>
</evidence>
<dbReference type="PANTHER" id="PTHR43312">
    <property type="entry name" value="D-THREO-ALDOSE 1-DEHYDROGENASE"/>
    <property type="match status" value="1"/>
</dbReference>
<comment type="caution">
    <text evidence="2">The sequence shown here is derived from an EMBL/GenBank/DDBJ whole genome shotgun (WGS) entry which is preliminary data.</text>
</comment>